<dbReference type="EMBL" id="JACFYF010000001">
    <property type="protein sequence ID" value="MBA5760884.1"/>
    <property type="molecule type" value="Genomic_DNA"/>
</dbReference>
<dbReference type="Proteomes" id="UP000571701">
    <property type="component" value="Unassembled WGS sequence"/>
</dbReference>
<feature type="domain" description="DUF2249" evidence="1">
    <location>
        <begin position="9"/>
        <end position="73"/>
    </location>
</feature>
<name>A0A7W2IS22_9VIBR</name>
<dbReference type="InterPro" id="IPR036868">
    <property type="entry name" value="TusA-like_sf"/>
</dbReference>
<proteinExistence type="predicted"/>
<evidence type="ECO:0000313" key="2">
    <source>
        <dbReference type="EMBL" id="MBA5760884.1"/>
    </source>
</evidence>
<comment type="caution">
    <text evidence="2">The sequence shown here is derived from an EMBL/GenBank/DDBJ whole genome shotgun (WGS) entry which is preliminary data.</text>
</comment>
<sequence length="93" mass="10850">MDLNQITQLDVSELEPPQPMHEITAALQQLTHGEVLAVKHRRKPIPLFEMIAGRFEYLCEEITPSHFQLYFWHIDDCKAKALAKQLNHENSQQ</sequence>
<keyword evidence="3" id="KW-1185">Reference proteome</keyword>
<evidence type="ECO:0000259" key="1">
    <source>
        <dbReference type="Pfam" id="PF10006"/>
    </source>
</evidence>
<reference evidence="2 3" key="1">
    <citation type="submission" date="2020-07" db="EMBL/GenBank/DDBJ databases">
        <title>Vibrio marinisediminis sp. nov., isolated from marine sediment.</title>
        <authorList>
            <person name="Ji X."/>
        </authorList>
    </citation>
    <scope>NUCLEOTIDE SEQUENCE [LARGE SCALE GENOMIC DNA]</scope>
    <source>
        <strain evidence="2 3">404</strain>
    </source>
</reference>
<organism evidence="2 3">
    <name type="scientific">Vibrio marinisediminis</name>
    <dbReference type="NCBI Taxonomy" id="2758441"/>
    <lineage>
        <taxon>Bacteria</taxon>
        <taxon>Pseudomonadati</taxon>
        <taxon>Pseudomonadota</taxon>
        <taxon>Gammaproteobacteria</taxon>
        <taxon>Vibrionales</taxon>
        <taxon>Vibrionaceae</taxon>
        <taxon>Vibrio</taxon>
    </lineage>
</organism>
<dbReference type="InterPro" id="IPR018720">
    <property type="entry name" value="DUF2249"/>
</dbReference>
<protein>
    <submittedName>
        <fullName evidence="2">DUF2249 domain-containing protein</fullName>
    </submittedName>
</protein>
<accession>A0A7W2IS22</accession>
<dbReference type="Pfam" id="PF10006">
    <property type="entry name" value="DUF2249"/>
    <property type="match status" value="1"/>
</dbReference>
<dbReference type="RefSeq" id="WP_182105611.1">
    <property type="nucleotide sequence ID" value="NZ_JACFYF010000001.1"/>
</dbReference>
<evidence type="ECO:0000313" key="3">
    <source>
        <dbReference type="Proteomes" id="UP000571701"/>
    </source>
</evidence>
<gene>
    <name evidence="2" type="ORF">H2O73_00910</name>
</gene>
<dbReference type="SUPFAM" id="SSF64307">
    <property type="entry name" value="SirA-like"/>
    <property type="match status" value="1"/>
</dbReference>
<dbReference type="AlphaFoldDB" id="A0A7W2IS22"/>